<name>A0ABT5EMG3_9BACT</name>
<keyword evidence="5" id="KW-1185">Reference proteome</keyword>
<gene>
    <name evidence="4" type="ORF">POL67_11255</name>
</gene>
<protein>
    <submittedName>
        <fullName evidence="4">Uma2 family endonuclease</fullName>
    </submittedName>
</protein>
<accession>A0ABT5EMG3</accession>
<keyword evidence="4" id="KW-0540">Nuclease</keyword>
<proteinExistence type="predicted"/>
<organism evidence="4 5">
    <name type="scientific">Polyangium mundeleinium</name>
    <dbReference type="NCBI Taxonomy" id="2995306"/>
    <lineage>
        <taxon>Bacteria</taxon>
        <taxon>Pseudomonadati</taxon>
        <taxon>Myxococcota</taxon>
        <taxon>Polyangia</taxon>
        <taxon>Polyangiales</taxon>
        <taxon>Polyangiaceae</taxon>
        <taxon>Polyangium</taxon>
    </lineage>
</organism>
<dbReference type="InterPro" id="IPR012296">
    <property type="entry name" value="Nuclease_put_TT1808"/>
</dbReference>
<keyword evidence="4" id="KW-0378">Hydrolase</keyword>
<dbReference type="Pfam" id="PF05685">
    <property type="entry name" value="Uma2"/>
    <property type="match status" value="1"/>
</dbReference>
<comment type="caution">
    <text evidence="4">The sequence shown here is derived from an EMBL/GenBank/DDBJ whole genome shotgun (WGS) entry which is preliminary data.</text>
</comment>
<evidence type="ECO:0000256" key="2">
    <source>
        <dbReference type="SAM" id="MobiDB-lite"/>
    </source>
</evidence>
<dbReference type="SUPFAM" id="SSF52980">
    <property type="entry name" value="Restriction endonuclease-like"/>
    <property type="match status" value="1"/>
</dbReference>
<dbReference type="CDD" id="cd06260">
    <property type="entry name" value="DUF820-like"/>
    <property type="match status" value="1"/>
</dbReference>
<dbReference type="RefSeq" id="WP_271917248.1">
    <property type="nucleotide sequence ID" value="NZ_JAQNDO010000001.1"/>
</dbReference>
<evidence type="ECO:0000313" key="4">
    <source>
        <dbReference type="EMBL" id="MDC0741925.1"/>
    </source>
</evidence>
<keyword evidence="4" id="KW-0255">Endonuclease</keyword>
<dbReference type="Proteomes" id="UP001221411">
    <property type="component" value="Unassembled WGS sequence"/>
</dbReference>
<feature type="region of interest" description="Disordered" evidence="2">
    <location>
        <begin position="1"/>
        <end position="23"/>
    </location>
</feature>
<dbReference type="GO" id="GO:0004519">
    <property type="term" value="F:endonuclease activity"/>
    <property type="evidence" value="ECO:0007669"/>
    <property type="project" value="UniProtKB-KW"/>
</dbReference>
<dbReference type="PANTHER" id="PTHR33352:SF3">
    <property type="entry name" value="SLR1612 PROTEIN"/>
    <property type="match status" value="1"/>
</dbReference>
<feature type="coiled-coil region" evidence="1">
    <location>
        <begin position="220"/>
        <end position="272"/>
    </location>
</feature>
<dbReference type="InterPro" id="IPR008538">
    <property type="entry name" value="Uma2"/>
</dbReference>
<evidence type="ECO:0000259" key="3">
    <source>
        <dbReference type="Pfam" id="PF05685"/>
    </source>
</evidence>
<evidence type="ECO:0000313" key="5">
    <source>
        <dbReference type="Proteomes" id="UP001221411"/>
    </source>
</evidence>
<dbReference type="Gene3D" id="3.90.1570.10">
    <property type="entry name" value="tt1808, chain A"/>
    <property type="match status" value="1"/>
</dbReference>
<dbReference type="PANTHER" id="PTHR33352">
    <property type="entry name" value="SLR1095 PROTEIN"/>
    <property type="match status" value="1"/>
</dbReference>
<dbReference type="EMBL" id="JAQNDO010000001">
    <property type="protein sequence ID" value="MDC0741925.1"/>
    <property type="molecule type" value="Genomic_DNA"/>
</dbReference>
<keyword evidence="1" id="KW-0175">Coiled coil</keyword>
<feature type="domain" description="Putative restriction endonuclease" evidence="3">
    <location>
        <begin position="51"/>
        <end position="192"/>
    </location>
</feature>
<feature type="compositionally biased region" description="Basic and acidic residues" evidence="2">
    <location>
        <begin position="1"/>
        <end position="10"/>
    </location>
</feature>
<evidence type="ECO:0000256" key="1">
    <source>
        <dbReference type="SAM" id="Coils"/>
    </source>
</evidence>
<reference evidence="4 5" key="1">
    <citation type="submission" date="2022-11" db="EMBL/GenBank/DDBJ databases">
        <title>Minimal conservation of predation-associated metabolite biosynthetic gene clusters underscores biosynthetic potential of Myxococcota including descriptions for ten novel species: Archangium lansinium sp. nov., Myxococcus landrumus sp. nov., Nannocystis bai.</title>
        <authorList>
            <person name="Ahearne A."/>
            <person name="Stevens C."/>
            <person name="Dowd S."/>
        </authorList>
    </citation>
    <scope>NUCLEOTIDE SEQUENCE [LARGE SCALE GENOMIC DNA]</scope>
    <source>
        <strain evidence="4 5">RJM3</strain>
    </source>
</reference>
<dbReference type="InterPro" id="IPR011335">
    <property type="entry name" value="Restrct_endonuc-II-like"/>
</dbReference>
<sequence>MAPPAEKSDEALPEPPVTPSADEWRVMSPEARERFLVEVIDALSDPRLTMGNGQPHNLAKRRATDRLRRHFDAIGRRIYLAEELNVLYPGERAFCPDILAVLDVPQPEDDERMAWVVADEGRGLDLVIEVLYEGHRKKDLVDNVERYARLGIPEYFVYDRKKQQLHGYRFPSPEARRYQRIVPQGGRYASAVLGLDLAIENGKLEFFYGMAALFGTEDLIGRLKGMMQSLEAKAEHAEAQAEQAQAQAEQAQAQAEQAQAQAEQALTSLQNSLLAIVAARGIPCSDSDRERVRSCVELETLQRWLVRAATVGSMAEVFAENT</sequence>